<evidence type="ECO:0000259" key="1">
    <source>
        <dbReference type="Pfam" id="PF20233"/>
    </source>
</evidence>
<organism evidence="2 3">
    <name type="scientific">Phyllosticta capitalensis</name>
    <dbReference type="NCBI Taxonomy" id="121624"/>
    <lineage>
        <taxon>Eukaryota</taxon>
        <taxon>Fungi</taxon>
        <taxon>Dikarya</taxon>
        <taxon>Ascomycota</taxon>
        <taxon>Pezizomycotina</taxon>
        <taxon>Dothideomycetes</taxon>
        <taxon>Dothideomycetes incertae sedis</taxon>
        <taxon>Botryosphaeriales</taxon>
        <taxon>Phyllostictaceae</taxon>
        <taxon>Phyllosticta</taxon>
    </lineage>
</organism>
<reference evidence="2 3" key="1">
    <citation type="submission" date="2024-04" db="EMBL/GenBank/DDBJ databases">
        <title>Phyllosticta paracitricarpa is synonymous to the EU quarantine fungus P. citricarpa based on phylogenomic analyses.</title>
        <authorList>
            <consortium name="Lawrence Berkeley National Laboratory"/>
            <person name="Van Ingen-Buijs V.A."/>
            <person name="Van Westerhoven A.C."/>
            <person name="Haridas S."/>
            <person name="Skiadas P."/>
            <person name="Martin F."/>
            <person name="Groenewald J.Z."/>
            <person name="Crous P.W."/>
            <person name="Seidl M.F."/>
        </authorList>
    </citation>
    <scope>NUCLEOTIDE SEQUENCE [LARGE SCALE GENOMIC DNA]</scope>
    <source>
        <strain evidence="2 3">CBS 123374</strain>
    </source>
</reference>
<protein>
    <recommendedName>
        <fullName evidence="1">DUF6590 domain-containing protein</fullName>
    </recommendedName>
</protein>
<evidence type="ECO:0000313" key="2">
    <source>
        <dbReference type="EMBL" id="KAK8230507.1"/>
    </source>
</evidence>
<dbReference type="Proteomes" id="UP001492380">
    <property type="component" value="Unassembled WGS sequence"/>
</dbReference>
<gene>
    <name evidence="2" type="ORF">HDK90DRAFT_323534</name>
</gene>
<comment type="caution">
    <text evidence="2">The sequence shown here is derived from an EMBL/GenBank/DDBJ whole genome shotgun (WGS) entry which is preliminary data.</text>
</comment>
<accession>A0ABR1YHX8</accession>
<dbReference type="Pfam" id="PF20233">
    <property type="entry name" value="DUF6590"/>
    <property type="match status" value="1"/>
</dbReference>
<sequence length="243" mass="26613">MPFWSPKRVEVVTPVRPGVSYFTPLRPSGRMGSAMPQGGVSRDELYEVISENFRDGFFSIGKIIQVRLYPDEWDERTRRMVANQQIKPHMIFRRGVVIDRDAETVMCLAIKTYQGKGTTRPDICPHAGQHALIYTTASPPRLLRGEHNLCPPIQAVPLHDSDNLAPTARLNYDGAFLVPYDREIRAIAEVKSDNIDRLLQDYERISGNLGGLGGLGGPGNGGAGGNGGNHGPGVFNVVVVTPP</sequence>
<proteinExistence type="predicted"/>
<keyword evidence="3" id="KW-1185">Reference proteome</keyword>
<evidence type="ECO:0000313" key="3">
    <source>
        <dbReference type="Proteomes" id="UP001492380"/>
    </source>
</evidence>
<name>A0ABR1YHX8_9PEZI</name>
<dbReference type="EMBL" id="JBBWRZ010000008">
    <property type="protein sequence ID" value="KAK8230507.1"/>
    <property type="molecule type" value="Genomic_DNA"/>
</dbReference>
<dbReference type="InterPro" id="IPR046497">
    <property type="entry name" value="DUF6590"/>
</dbReference>
<feature type="domain" description="DUF6590" evidence="1">
    <location>
        <begin position="57"/>
        <end position="199"/>
    </location>
</feature>